<evidence type="ECO:0000313" key="3">
    <source>
        <dbReference type="Proteomes" id="UP000178721"/>
    </source>
</evidence>
<evidence type="ECO:0000256" key="1">
    <source>
        <dbReference type="SAM" id="Phobius"/>
    </source>
</evidence>
<sequence length="457" mass="50784">MIRNNGIVITYVLIFGAVFLLLLSGLLGFILLQHRQSLQKVAWNEALEIAEAGLDYAKWRLSYAPSDFGFSGTYDYKDPEGEVIGQYLLEITTPSGCAPAVKIKSTGRVTNFSDVERRVQVKYAKPALAKYAFLTNSNVWFGADEALKGPFHSNGGIRMDGTQNSLSTSAKQTYICSEEHDCSPSQEKPGIWGVGQGQGQGFWEFPVPAIDFSSITQDLAALKADAQNFGIYLAQPIDHGYHLKFKSDGTVDVFRVKKVKQKVWGWDGQDWVFESNDIDAEDFEANYSLSGICAPIFVGNDIWVDGVVKGRATVVAASLPETQNKMRKIIINGNIDYADSNSVLGLIAQKDILIPLYSPDNLTVKAAMLAQKGHVFRYYYPNWSAEPYRTYGIRNKITTLGSIITNTLWTFTWVDGGGAAVSGYRTTEMAYDPNLTYNPPPYFPTSGEYEFLNWEEL</sequence>
<name>A0A1G2E180_9BACT</name>
<keyword evidence="1" id="KW-1133">Transmembrane helix</keyword>
<dbReference type="EMBL" id="MHMA01000040">
    <property type="protein sequence ID" value="OGZ19583.1"/>
    <property type="molecule type" value="Genomic_DNA"/>
</dbReference>
<accession>A0A1G2E180</accession>
<reference evidence="2 3" key="1">
    <citation type="journal article" date="2016" name="Nat. Commun.">
        <title>Thousands of microbial genomes shed light on interconnected biogeochemical processes in an aquifer system.</title>
        <authorList>
            <person name="Anantharaman K."/>
            <person name="Brown C.T."/>
            <person name="Hug L.A."/>
            <person name="Sharon I."/>
            <person name="Castelle C.J."/>
            <person name="Probst A.J."/>
            <person name="Thomas B.C."/>
            <person name="Singh A."/>
            <person name="Wilkins M.J."/>
            <person name="Karaoz U."/>
            <person name="Brodie E.L."/>
            <person name="Williams K.H."/>
            <person name="Hubbard S.S."/>
            <person name="Banfield J.F."/>
        </authorList>
    </citation>
    <scope>NUCLEOTIDE SEQUENCE [LARGE SCALE GENOMIC DNA]</scope>
</reference>
<gene>
    <name evidence="2" type="ORF">A2654_01395</name>
</gene>
<protein>
    <submittedName>
        <fullName evidence="2">Uncharacterized protein</fullName>
    </submittedName>
</protein>
<comment type="caution">
    <text evidence="2">The sequence shown here is derived from an EMBL/GenBank/DDBJ whole genome shotgun (WGS) entry which is preliminary data.</text>
</comment>
<evidence type="ECO:0000313" key="2">
    <source>
        <dbReference type="EMBL" id="OGZ19583.1"/>
    </source>
</evidence>
<dbReference type="Proteomes" id="UP000178721">
    <property type="component" value="Unassembled WGS sequence"/>
</dbReference>
<feature type="transmembrane region" description="Helical" evidence="1">
    <location>
        <begin position="6"/>
        <end position="32"/>
    </location>
</feature>
<proteinExistence type="predicted"/>
<dbReference type="AlphaFoldDB" id="A0A1G2E180"/>
<keyword evidence="1" id="KW-0472">Membrane</keyword>
<organism evidence="2 3">
    <name type="scientific">Candidatus Nealsonbacteria bacterium RIFCSPHIGHO2_01_FULL_43_31</name>
    <dbReference type="NCBI Taxonomy" id="1801665"/>
    <lineage>
        <taxon>Bacteria</taxon>
        <taxon>Candidatus Nealsoniibacteriota</taxon>
    </lineage>
</organism>
<keyword evidence="1" id="KW-0812">Transmembrane</keyword>